<proteinExistence type="predicted"/>
<dbReference type="Proteomes" id="UP000726737">
    <property type="component" value="Unassembled WGS sequence"/>
</dbReference>
<evidence type="ECO:0000313" key="3">
    <source>
        <dbReference type="Proteomes" id="UP000726737"/>
    </source>
</evidence>
<accession>A0A9P6PHJ4</accession>
<keyword evidence="1" id="KW-1133">Transmembrane helix</keyword>
<comment type="caution">
    <text evidence="2">The sequence shown here is derived from an EMBL/GenBank/DDBJ whole genome shotgun (WGS) entry which is preliminary data.</text>
</comment>
<keyword evidence="1" id="KW-0812">Transmembrane</keyword>
<feature type="transmembrane region" description="Helical" evidence="1">
    <location>
        <begin position="407"/>
        <end position="427"/>
    </location>
</feature>
<dbReference type="OrthoDB" id="2437556at2759"/>
<keyword evidence="3" id="KW-1185">Reference proteome</keyword>
<dbReference type="AlphaFoldDB" id="A0A9P6PHJ4"/>
<protein>
    <submittedName>
        <fullName evidence="2">Uncharacterized protein</fullName>
    </submittedName>
</protein>
<feature type="transmembrane region" description="Helical" evidence="1">
    <location>
        <begin position="12"/>
        <end position="32"/>
    </location>
</feature>
<sequence>MFFPISFKVLTAVLTVIHILLVFILSRVLMIYSKFGSKYANSIRWLQQEGYISMWFAALLSHRAPWRARLIMSLVLSVTVLVAFSGVILTHFATAVQQLGPPTIVQVTSNQSVQLTSSFYLPTWMKVIPYGDNITSAILSMVDTPANIPGTNSNVACQAHLSEYKSLCSAVRVFYDSTPVITPEESCMTLSMDIISGTKSGQWQDSVQARADGTVNVTSYGPTIEFTFEVSPLVQLAYGRVNSAIVDQRNAVLNFPPNSTSSPPSTVATKNWTPDGDMVILSMTTTRVFAGIESLHDTLKTQFGNNELFENIETSIQQSTFVSNATFNIMFSEIRASVGSLLSTLTTIKHVSPPHNSPILNTEGITNDVADLFGRLGYSMTMSWNINRMIIFFDAQRIFNGYEVPDWLAYTLGIFLVLFLLAALWTFEFEDKYTSSFFDLVHSRFVLKLGNETQSRLCASSFKHGLQLGDDYVAFRGDLAEGTPEDERYDSSTNFGRHQIVPGESGAGGPYAGGPGLSASSSTSSDIYELRAIDI</sequence>
<dbReference type="EMBL" id="JAAAJA010001240">
    <property type="protein sequence ID" value="KAG0247730.1"/>
    <property type="molecule type" value="Genomic_DNA"/>
</dbReference>
<keyword evidence="1" id="KW-0472">Membrane</keyword>
<feature type="transmembrane region" description="Helical" evidence="1">
    <location>
        <begin position="70"/>
        <end position="93"/>
    </location>
</feature>
<name>A0A9P6PHJ4_9FUNG</name>
<organism evidence="2 3">
    <name type="scientific">Mortierella polycephala</name>
    <dbReference type="NCBI Taxonomy" id="41804"/>
    <lineage>
        <taxon>Eukaryota</taxon>
        <taxon>Fungi</taxon>
        <taxon>Fungi incertae sedis</taxon>
        <taxon>Mucoromycota</taxon>
        <taxon>Mortierellomycotina</taxon>
        <taxon>Mortierellomycetes</taxon>
        <taxon>Mortierellales</taxon>
        <taxon>Mortierellaceae</taxon>
        <taxon>Mortierella</taxon>
    </lineage>
</organism>
<evidence type="ECO:0000256" key="1">
    <source>
        <dbReference type="SAM" id="Phobius"/>
    </source>
</evidence>
<gene>
    <name evidence="2" type="ORF">BG011_001012</name>
</gene>
<reference evidence="2" key="1">
    <citation type="journal article" date="2020" name="Fungal Divers.">
        <title>Resolving the Mortierellaceae phylogeny through synthesis of multi-gene phylogenetics and phylogenomics.</title>
        <authorList>
            <person name="Vandepol N."/>
            <person name="Liber J."/>
            <person name="Desiro A."/>
            <person name="Na H."/>
            <person name="Kennedy M."/>
            <person name="Barry K."/>
            <person name="Grigoriev I.V."/>
            <person name="Miller A.N."/>
            <person name="O'Donnell K."/>
            <person name="Stajich J.E."/>
            <person name="Bonito G."/>
        </authorList>
    </citation>
    <scope>NUCLEOTIDE SEQUENCE</scope>
    <source>
        <strain evidence="2">KOD948</strain>
    </source>
</reference>
<evidence type="ECO:0000313" key="2">
    <source>
        <dbReference type="EMBL" id="KAG0247730.1"/>
    </source>
</evidence>